<dbReference type="SMART" id="SM00199">
    <property type="entry name" value="SCY"/>
    <property type="match status" value="1"/>
</dbReference>
<evidence type="ECO:0000313" key="11">
    <source>
        <dbReference type="VGNC" id="VGNC:4302"/>
    </source>
</evidence>
<dbReference type="GO" id="GO:0006954">
    <property type="term" value="P:inflammatory response"/>
    <property type="evidence" value="ECO:0000318"/>
    <property type="project" value="GO_Central"/>
</dbReference>
<dbReference type="AlphaFoldDB" id="A0A2J8PX74"/>
<evidence type="ECO:0000256" key="7">
    <source>
        <dbReference type="RuleBase" id="RU361150"/>
    </source>
</evidence>
<dbReference type="CDD" id="cd00272">
    <property type="entry name" value="Chemokine_CC"/>
    <property type="match status" value="1"/>
</dbReference>
<dbReference type="InterPro" id="IPR039809">
    <property type="entry name" value="Chemokine_b/g/d"/>
</dbReference>
<reference evidence="9 10" key="1">
    <citation type="journal article" date="2005" name="Nature">
        <title>Initial sequence of the chimpanzee genome and comparison with the human genome.</title>
        <authorList>
            <consortium name="Chimpanzee sequencing and analysis consortium"/>
        </authorList>
    </citation>
    <scope>NUCLEOTIDE SEQUENCE [LARGE SCALE GENOMIC DNA]</scope>
</reference>
<dbReference type="GO" id="GO:0070098">
    <property type="term" value="P:chemokine-mediated signaling pathway"/>
    <property type="evidence" value="ECO:0000318"/>
    <property type="project" value="GO_Central"/>
</dbReference>
<dbReference type="GO" id="GO:0008009">
    <property type="term" value="F:chemokine activity"/>
    <property type="evidence" value="ECO:0000318"/>
    <property type="project" value="GO_Central"/>
</dbReference>
<dbReference type="VGNC" id="VGNC:4302">
    <property type="gene designation" value="CCL26"/>
</dbReference>
<dbReference type="Gene3D" id="2.40.50.40">
    <property type="match status" value="1"/>
</dbReference>
<keyword evidence="3 7" id="KW-0202">Cytokine</keyword>
<dbReference type="GeneID" id="472417"/>
<evidence type="ECO:0000256" key="5">
    <source>
        <dbReference type="ARBA" id="ARBA00022729"/>
    </source>
</evidence>
<evidence type="ECO:0000256" key="4">
    <source>
        <dbReference type="ARBA" id="ARBA00022525"/>
    </source>
</evidence>
<dbReference type="InterPro" id="IPR036048">
    <property type="entry name" value="Interleukin_8-like_sf"/>
</dbReference>
<evidence type="ECO:0000256" key="3">
    <source>
        <dbReference type="ARBA" id="ARBA00022514"/>
    </source>
</evidence>
<dbReference type="PROSITE" id="PS00472">
    <property type="entry name" value="SMALL_CYTOKINES_CC"/>
    <property type="match status" value="1"/>
</dbReference>
<dbReference type="GO" id="GO:0048020">
    <property type="term" value="F:CCR chemokine receptor binding"/>
    <property type="evidence" value="ECO:0000318"/>
    <property type="project" value="GO_Central"/>
</dbReference>
<dbReference type="FunCoup" id="A0A2J8PX74">
    <property type="interactions" value="630"/>
</dbReference>
<evidence type="ECO:0000256" key="2">
    <source>
        <dbReference type="ARBA" id="ARBA00010868"/>
    </source>
</evidence>
<gene>
    <name evidence="9 11" type="primary">CCL26</name>
</gene>
<keyword evidence="5 7" id="KW-0732">Signal</keyword>
<evidence type="ECO:0000259" key="8">
    <source>
        <dbReference type="SMART" id="SM00199"/>
    </source>
</evidence>
<evidence type="ECO:0000256" key="6">
    <source>
        <dbReference type="ARBA" id="ARBA00023157"/>
    </source>
</evidence>
<dbReference type="Bgee" id="ENSPTRG00000019310">
    <property type="expression patterns" value="Expressed in liver and 4 other cell types or tissues"/>
</dbReference>
<dbReference type="PANTHER" id="PTHR12015">
    <property type="entry name" value="SMALL INDUCIBLE CYTOKINE A"/>
    <property type="match status" value="1"/>
</dbReference>
<sequence length="94" mass="10620">MTGLSLASAVLLASLLSLHLGTATRGSDISKTCCFQYSHKPLPWTWVRSYEFTSNSCSQWAVIFTTKRGKKVCTHPKKKWVQKYISLLKTPKQL</sequence>
<dbReference type="GO" id="GO:0030335">
    <property type="term" value="P:positive regulation of cell migration"/>
    <property type="evidence" value="ECO:0000318"/>
    <property type="project" value="GO_Central"/>
</dbReference>
<dbReference type="OMA" id="ILPWKWV"/>
<dbReference type="FunFam" id="2.40.50.40:FF:000002">
    <property type="entry name" value="C-C motif chemokine"/>
    <property type="match status" value="1"/>
</dbReference>
<feature type="domain" description="Chemokine interleukin-8-like" evidence="8">
    <location>
        <begin position="30"/>
        <end position="88"/>
    </location>
</feature>
<dbReference type="RefSeq" id="XP_527791.1">
    <property type="nucleotide sequence ID" value="XM_527791.7"/>
</dbReference>
<evidence type="ECO:0000256" key="1">
    <source>
        <dbReference type="ARBA" id="ARBA00004613"/>
    </source>
</evidence>
<reference evidence="9" key="2">
    <citation type="submission" date="2025-08" db="UniProtKB">
        <authorList>
            <consortium name="Ensembl"/>
        </authorList>
    </citation>
    <scope>IDENTIFICATION</scope>
</reference>
<dbReference type="SUPFAM" id="SSF54117">
    <property type="entry name" value="Interleukin 8-like chemokines"/>
    <property type="match status" value="1"/>
</dbReference>
<proteinExistence type="inferred from homology"/>
<evidence type="ECO:0000313" key="9">
    <source>
        <dbReference type="Ensembl" id="ENSPTRP00000033029.4"/>
    </source>
</evidence>
<comment type="subcellular location">
    <subcellularLocation>
        <location evidence="1 7">Secreted</location>
    </subcellularLocation>
</comment>
<keyword evidence="7" id="KW-0145">Chemotaxis</keyword>
<feature type="chain" id="PRO_5015019186" description="C-C motif chemokine" evidence="7">
    <location>
        <begin position="27"/>
        <end position="94"/>
    </location>
</feature>
<feature type="signal peptide" evidence="7">
    <location>
        <begin position="1"/>
        <end position="26"/>
    </location>
</feature>
<dbReference type="EMBL" id="AC198627">
    <property type="status" value="NOT_ANNOTATED_CDS"/>
    <property type="molecule type" value="Genomic_DNA"/>
</dbReference>
<dbReference type="PaxDb" id="9598-ENSPTRP00000033029"/>
<dbReference type="GeneTree" id="ENSGT01100000263482"/>
<dbReference type="GO" id="GO:0048245">
    <property type="term" value="P:eosinophil chemotaxis"/>
    <property type="evidence" value="ECO:0000318"/>
    <property type="project" value="GO_Central"/>
</dbReference>
<reference evidence="9" key="3">
    <citation type="submission" date="2025-09" db="UniProtKB">
        <authorList>
            <consortium name="Ensembl"/>
        </authorList>
    </citation>
    <scope>IDENTIFICATION</scope>
</reference>
<dbReference type="CTD" id="10344"/>
<accession>A0A2J8PX74</accession>
<keyword evidence="6" id="KW-1015">Disulfide bond</keyword>
<keyword evidence="10" id="KW-1185">Reference proteome</keyword>
<dbReference type="InParanoid" id="A0A2J8PX74"/>
<keyword evidence="4 7" id="KW-0964">Secreted</keyword>
<organism evidence="9 10">
    <name type="scientific">Pan troglodytes</name>
    <name type="common">Chimpanzee</name>
    <dbReference type="NCBI Taxonomy" id="9598"/>
    <lineage>
        <taxon>Eukaryota</taxon>
        <taxon>Metazoa</taxon>
        <taxon>Chordata</taxon>
        <taxon>Craniata</taxon>
        <taxon>Vertebrata</taxon>
        <taxon>Euteleostomi</taxon>
        <taxon>Mammalia</taxon>
        <taxon>Eutheria</taxon>
        <taxon>Euarchontoglires</taxon>
        <taxon>Primates</taxon>
        <taxon>Haplorrhini</taxon>
        <taxon>Catarrhini</taxon>
        <taxon>Hominidae</taxon>
        <taxon>Pan</taxon>
    </lineage>
</organism>
<dbReference type="Proteomes" id="UP000002277">
    <property type="component" value="Chromosome 7"/>
</dbReference>
<evidence type="ECO:0000313" key="10">
    <source>
        <dbReference type="Proteomes" id="UP000002277"/>
    </source>
</evidence>
<dbReference type="STRING" id="9598.ENSPTRP00000033029"/>
<dbReference type="Ensembl" id="ENSPTRT00000035732.5">
    <property type="protein sequence ID" value="ENSPTRP00000033029.4"/>
    <property type="gene ID" value="ENSPTRG00000019310.5"/>
</dbReference>
<accession>H2QUS4</accession>
<name>A0A2J8PX74_PANTR</name>
<protein>
    <recommendedName>
        <fullName evidence="7">C-C motif chemokine</fullName>
    </recommendedName>
</protein>
<dbReference type="GO" id="GO:0061844">
    <property type="term" value="P:antimicrobial humoral immune response mediated by antimicrobial peptide"/>
    <property type="evidence" value="ECO:0000318"/>
    <property type="project" value="GO_Central"/>
</dbReference>
<comment type="similarity">
    <text evidence="2 7">Belongs to the intercrine beta (chemokine CC) family.</text>
</comment>
<dbReference type="GO" id="GO:0005615">
    <property type="term" value="C:extracellular space"/>
    <property type="evidence" value="ECO:0000318"/>
    <property type="project" value="GO_Central"/>
</dbReference>
<dbReference type="PANTHER" id="PTHR12015:SF73">
    <property type="entry name" value="C-C MOTIF CHEMOKINE 26"/>
    <property type="match status" value="1"/>
</dbReference>
<dbReference type="InterPro" id="IPR000827">
    <property type="entry name" value="Chemokine_CC_CS"/>
</dbReference>
<dbReference type="OrthoDB" id="8934837at2759"/>
<dbReference type="InterPro" id="IPR001811">
    <property type="entry name" value="Chemokine_IL8-like_dom"/>
</dbReference>
<dbReference type="Pfam" id="PF00048">
    <property type="entry name" value="IL8"/>
    <property type="match status" value="1"/>
</dbReference>
<dbReference type="KEGG" id="ptr:472417"/>